<evidence type="ECO:0000256" key="3">
    <source>
        <dbReference type="ARBA" id="ARBA00023065"/>
    </source>
</evidence>
<accession>A0A9D1SHD6</accession>
<keyword evidence="3" id="KW-0406">Ion transport</keyword>
<dbReference type="GO" id="GO:0046961">
    <property type="term" value="F:proton-transporting ATPase activity, rotational mechanism"/>
    <property type="evidence" value="ECO:0007669"/>
    <property type="project" value="InterPro"/>
</dbReference>
<dbReference type="Pfam" id="PF01990">
    <property type="entry name" value="ATP-synt_F"/>
    <property type="match status" value="1"/>
</dbReference>
<dbReference type="SUPFAM" id="SSF159468">
    <property type="entry name" value="AtpF-like"/>
    <property type="match status" value="1"/>
</dbReference>
<protein>
    <submittedName>
        <fullName evidence="4">V-type ATP synthase subunit F</fullName>
    </submittedName>
</protein>
<dbReference type="InterPro" id="IPR036906">
    <property type="entry name" value="ATPase_V1_fsu_sf"/>
</dbReference>
<proteinExistence type="inferred from homology"/>
<dbReference type="AlphaFoldDB" id="A0A9D1SHD6"/>
<comment type="caution">
    <text evidence="4">The sequence shown here is derived from an EMBL/GenBank/DDBJ whole genome shotgun (WGS) entry which is preliminary data.</text>
</comment>
<evidence type="ECO:0000313" key="4">
    <source>
        <dbReference type="EMBL" id="HIU60050.1"/>
    </source>
</evidence>
<sequence length="107" mass="11500">MPNDRVAVVGDKNAISAFKALGADVYGVKEFSEAEGVIKKLARDYSVIFVTEDIAKAHRELINRYKARPYPAVIPIPTAAGSDGYGMAAINENVEKAIGSSITLDEE</sequence>
<dbReference type="EMBL" id="DVNF01000050">
    <property type="protein sequence ID" value="HIU60050.1"/>
    <property type="molecule type" value="Genomic_DNA"/>
</dbReference>
<keyword evidence="2" id="KW-0813">Transport</keyword>
<name>A0A9D1SHD6_9FIRM</name>
<gene>
    <name evidence="4" type="ORF">IAB05_01520</name>
</gene>
<dbReference type="Proteomes" id="UP000824094">
    <property type="component" value="Unassembled WGS sequence"/>
</dbReference>
<evidence type="ECO:0000313" key="5">
    <source>
        <dbReference type="Proteomes" id="UP000824094"/>
    </source>
</evidence>
<evidence type="ECO:0000256" key="1">
    <source>
        <dbReference type="ARBA" id="ARBA00010148"/>
    </source>
</evidence>
<reference evidence="4" key="1">
    <citation type="submission" date="2020-10" db="EMBL/GenBank/DDBJ databases">
        <authorList>
            <person name="Gilroy R."/>
        </authorList>
    </citation>
    <scope>NUCLEOTIDE SEQUENCE</scope>
    <source>
        <strain evidence="4">18911</strain>
    </source>
</reference>
<dbReference type="Gene3D" id="3.40.50.10580">
    <property type="entry name" value="ATPase, V1 complex, subunit F"/>
    <property type="match status" value="1"/>
</dbReference>
<dbReference type="InterPro" id="IPR008218">
    <property type="entry name" value="ATPase_V1-cplx_f_g_su"/>
</dbReference>
<comment type="similarity">
    <text evidence="1">Belongs to the V-ATPase F subunit family.</text>
</comment>
<evidence type="ECO:0000256" key="2">
    <source>
        <dbReference type="ARBA" id="ARBA00022448"/>
    </source>
</evidence>
<organism evidence="4 5">
    <name type="scientific">Candidatus Stercoripulliclostridium merdigallinarum</name>
    <dbReference type="NCBI Taxonomy" id="2840951"/>
    <lineage>
        <taxon>Bacteria</taxon>
        <taxon>Bacillati</taxon>
        <taxon>Bacillota</taxon>
        <taxon>Clostridia</taxon>
        <taxon>Eubacteriales</taxon>
        <taxon>Candidatus Stercoripulliclostridium</taxon>
    </lineage>
</organism>
<reference evidence="4" key="2">
    <citation type="journal article" date="2021" name="PeerJ">
        <title>Extensive microbial diversity within the chicken gut microbiome revealed by metagenomics and culture.</title>
        <authorList>
            <person name="Gilroy R."/>
            <person name="Ravi A."/>
            <person name="Getino M."/>
            <person name="Pursley I."/>
            <person name="Horton D.L."/>
            <person name="Alikhan N.F."/>
            <person name="Baker D."/>
            <person name="Gharbi K."/>
            <person name="Hall N."/>
            <person name="Watson M."/>
            <person name="Adriaenssens E.M."/>
            <person name="Foster-Nyarko E."/>
            <person name="Jarju S."/>
            <person name="Secka A."/>
            <person name="Antonio M."/>
            <person name="Oren A."/>
            <person name="Chaudhuri R.R."/>
            <person name="La Ragione R."/>
            <person name="Hildebrand F."/>
            <person name="Pallen M.J."/>
        </authorList>
    </citation>
    <scope>NUCLEOTIDE SEQUENCE</scope>
    <source>
        <strain evidence="4">18911</strain>
    </source>
</reference>